<evidence type="ECO:0000259" key="2">
    <source>
        <dbReference type="Pfam" id="PF01266"/>
    </source>
</evidence>
<name>T1AIL6_9ZZZZ</name>
<dbReference type="InterPro" id="IPR036188">
    <property type="entry name" value="FAD/NAD-bd_sf"/>
</dbReference>
<comment type="caution">
    <text evidence="3">The sequence shown here is derived from an EMBL/GenBank/DDBJ whole genome shotgun (WGS) entry which is preliminary data.</text>
</comment>
<proteinExistence type="predicted"/>
<evidence type="ECO:0000313" key="3">
    <source>
        <dbReference type="EMBL" id="EQD40789.1"/>
    </source>
</evidence>
<feature type="domain" description="FAD dependent oxidoreductase" evidence="2">
    <location>
        <begin position="4"/>
        <end position="312"/>
    </location>
</feature>
<accession>T1AIL6</accession>
<gene>
    <name evidence="3" type="ORF">B1B_14791</name>
</gene>
<dbReference type="PANTHER" id="PTHR13847:SF287">
    <property type="entry name" value="FAD-DEPENDENT OXIDOREDUCTASE DOMAIN-CONTAINING PROTEIN 1"/>
    <property type="match status" value="1"/>
</dbReference>
<organism evidence="3">
    <name type="scientific">mine drainage metagenome</name>
    <dbReference type="NCBI Taxonomy" id="410659"/>
    <lineage>
        <taxon>unclassified sequences</taxon>
        <taxon>metagenomes</taxon>
        <taxon>ecological metagenomes</taxon>
    </lineage>
</organism>
<evidence type="ECO:0000256" key="1">
    <source>
        <dbReference type="ARBA" id="ARBA00023002"/>
    </source>
</evidence>
<sequence length="319" mass="33698">MRDDLIVIGGGIVGAAIALAASEAGCAVTLIESGLPATGATGAGMGHLVALDDALLALSARSLELWRALPNREQMEYRNTGTIWIAETEDDLPGLREQAIHLATHQVTSHLLDHREMHALEPDLADDLPGGLLVPSDATVFAPKAVAYLLNRAQQAGTRILLGRKAETLTGGGVRLSGGERLKGVVVVATGPSGSGLLPELPITPRKGHLVVTERAPSTTTHQLVEAGYLYGVHATEVAMVAMNVQPRPGGQLLVGSSREPGIHDRAVSSAIVSRMLMRVFRFLPTLRERQAIRIWTGFRPATPDGLPFIRPGSGAARC</sequence>
<dbReference type="SUPFAM" id="SSF51905">
    <property type="entry name" value="FAD/NAD(P)-binding domain"/>
    <property type="match status" value="1"/>
</dbReference>
<protein>
    <submittedName>
        <fullName evidence="3">D-amino acid oxidase</fullName>
    </submittedName>
</protein>
<dbReference type="Gene3D" id="3.50.50.60">
    <property type="entry name" value="FAD/NAD(P)-binding domain"/>
    <property type="match status" value="1"/>
</dbReference>
<dbReference type="GO" id="GO:0016491">
    <property type="term" value="F:oxidoreductase activity"/>
    <property type="evidence" value="ECO:0007669"/>
    <property type="project" value="UniProtKB-KW"/>
</dbReference>
<dbReference type="Pfam" id="PF01266">
    <property type="entry name" value="DAO"/>
    <property type="match status" value="1"/>
</dbReference>
<dbReference type="EMBL" id="AUZY01009823">
    <property type="protein sequence ID" value="EQD40789.1"/>
    <property type="molecule type" value="Genomic_DNA"/>
</dbReference>
<dbReference type="GO" id="GO:0005737">
    <property type="term" value="C:cytoplasm"/>
    <property type="evidence" value="ECO:0007669"/>
    <property type="project" value="TreeGrafter"/>
</dbReference>
<reference evidence="3" key="1">
    <citation type="submission" date="2013-08" db="EMBL/GenBank/DDBJ databases">
        <authorList>
            <person name="Mendez C."/>
            <person name="Richter M."/>
            <person name="Ferrer M."/>
            <person name="Sanchez J."/>
        </authorList>
    </citation>
    <scope>NUCLEOTIDE SEQUENCE</scope>
</reference>
<dbReference type="Gene3D" id="3.30.9.10">
    <property type="entry name" value="D-Amino Acid Oxidase, subunit A, domain 2"/>
    <property type="match status" value="1"/>
</dbReference>
<dbReference type="AlphaFoldDB" id="T1AIL6"/>
<dbReference type="InterPro" id="IPR006076">
    <property type="entry name" value="FAD-dep_OxRdtase"/>
</dbReference>
<dbReference type="PANTHER" id="PTHR13847">
    <property type="entry name" value="SARCOSINE DEHYDROGENASE-RELATED"/>
    <property type="match status" value="1"/>
</dbReference>
<keyword evidence="1" id="KW-0560">Oxidoreductase</keyword>
<reference evidence="3" key="2">
    <citation type="journal article" date="2014" name="ISME J.">
        <title>Microbial stratification in low pH oxic and suboxic macroscopic growths along an acid mine drainage.</title>
        <authorList>
            <person name="Mendez-Garcia C."/>
            <person name="Mesa V."/>
            <person name="Sprenger R.R."/>
            <person name="Richter M."/>
            <person name="Diez M.S."/>
            <person name="Solano J."/>
            <person name="Bargiela R."/>
            <person name="Golyshina O.V."/>
            <person name="Manteca A."/>
            <person name="Ramos J.L."/>
            <person name="Gallego J.R."/>
            <person name="Llorente I."/>
            <person name="Martins Dos Santos V.A."/>
            <person name="Jensen O.N."/>
            <person name="Pelaez A.I."/>
            <person name="Sanchez J."/>
            <person name="Ferrer M."/>
        </authorList>
    </citation>
    <scope>NUCLEOTIDE SEQUENCE</scope>
</reference>
<feature type="non-terminal residue" evidence="3">
    <location>
        <position position="319"/>
    </location>
</feature>